<dbReference type="Gene3D" id="1.20.1280.50">
    <property type="match status" value="1"/>
</dbReference>
<proteinExistence type="predicted"/>
<sequence>MLPTMFSNDMHTAANIRKYLTIISTIISKIPLTKETGVTTKQPLHAAPLIYIPLDLLAEILCRLPVKVLQQIRCVCKSWNALISDDFVFAKKHLSMSKKRQHLITATWIKPTKLILMSYEIVIIFISLLVCFFIYLLLTAANANFSRFV</sequence>
<feature type="transmembrane region" description="Helical" evidence="1">
    <location>
        <begin position="114"/>
        <end position="138"/>
    </location>
</feature>
<evidence type="ECO:0000259" key="2">
    <source>
        <dbReference type="PROSITE" id="PS50181"/>
    </source>
</evidence>
<organism evidence="3">
    <name type="scientific">Medicago truncatula</name>
    <name type="common">Barrel medic</name>
    <name type="synonym">Medicago tribuloides</name>
    <dbReference type="NCBI Taxonomy" id="3880"/>
    <lineage>
        <taxon>Eukaryota</taxon>
        <taxon>Viridiplantae</taxon>
        <taxon>Streptophyta</taxon>
        <taxon>Embryophyta</taxon>
        <taxon>Tracheophyta</taxon>
        <taxon>Spermatophyta</taxon>
        <taxon>Magnoliopsida</taxon>
        <taxon>eudicotyledons</taxon>
        <taxon>Gunneridae</taxon>
        <taxon>Pentapetalae</taxon>
        <taxon>rosids</taxon>
        <taxon>fabids</taxon>
        <taxon>Fabales</taxon>
        <taxon>Fabaceae</taxon>
        <taxon>Papilionoideae</taxon>
        <taxon>50 kb inversion clade</taxon>
        <taxon>NPAAA clade</taxon>
        <taxon>Hologalegina</taxon>
        <taxon>IRL clade</taxon>
        <taxon>Trifolieae</taxon>
        <taxon>Medicago</taxon>
    </lineage>
</organism>
<comment type="caution">
    <text evidence="3">The sequence shown here is derived from an EMBL/GenBank/DDBJ whole genome shotgun (WGS) entry which is preliminary data.</text>
</comment>
<dbReference type="InterPro" id="IPR001810">
    <property type="entry name" value="F-box_dom"/>
</dbReference>
<accession>A0A396HUA6</accession>
<keyword evidence="1" id="KW-1133">Transmembrane helix</keyword>
<evidence type="ECO:0000256" key="1">
    <source>
        <dbReference type="SAM" id="Phobius"/>
    </source>
</evidence>
<dbReference type="CDD" id="cd22157">
    <property type="entry name" value="F-box_AtFBW1-like"/>
    <property type="match status" value="1"/>
</dbReference>
<reference evidence="3" key="1">
    <citation type="journal article" date="2018" name="Nat. Plants">
        <title>Whole-genome landscape of Medicago truncatula symbiotic genes.</title>
        <authorList>
            <person name="Pecrix Y."/>
            <person name="Gamas P."/>
            <person name="Carrere S."/>
        </authorList>
    </citation>
    <scope>NUCLEOTIDE SEQUENCE</scope>
    <source>
        <tissue evidence="3">Leaves</tissue>
    </source>
</reference>
<protein>
    <submittedName>
        <fullName evidence="3">Putative F-box domain-containing protein</fullName>
    </submittedName>
</protein>
<dbReference type="PROSITE" id="PS50181">
    <property type="entry name" value="FBOX"/>
    <property type="match status" value="1"/>
</dbReference>
<keyword evidence="1" id="KW-0472">Membrane</keyword>
<dbReference type="Gramene" id="rna30744">
    <property type="protein sequence ID" value="RHN55544.1"/>
    <property type="gene ID" value="gene30744"/>
</dbReference>
<gene>
    <name evidence="3" type="ORF">MtrunA17_Chr5g0419011</name>
</gene>
<dbReference type="AlphaFoldDB" id="A0A396HUA6"/>
<dbReference type="SUPFAM" id="SSF81383">
    <property type="entry name" value="F-box domain"/>
    <property type="match status" value="1"/>
</dbReference>
<dbReference type="PANTHER" id="PTHR31672:SF13">
    <property type="entry name" value="F-BOX PROTEIN CPR30-LIKE"/>
    <property type="match status" value="1"/>
</dbReference>
<dbReference type="PANTHER" id="PTHR31672">
    <property type="entry name" value="BNACNNG10540D PROTEIN"/>
    <property type="match status" value="1"/>
</dbReference>
<dbReference type="InterPro" id="IPR036047">
    <property type="entry name" value="F-box-like_dom_sf"/>
</dbReference>
<dbReference type="Proteomes" id="UP000265566">
    <property type="component" value="Chromosome 5"/>
</dbReference>
<dbReference type="SMART" id="SM00256">
    <property type="entry name" value="FBOX"/>
    <property type="match status" value="1"/>
</dbReference>
<keyword evidence="1" id="KW-0812">Transmembrane</keyword>
<evidence type="ECO:0000313" key="3">
    <source>
        <dbReference type="EMBL" id="RHN55544.1"/>
    </source>
</evidence>
<dbReference type="Pfam" id="PF00646">
    <property type="entry name" value="F-box"/>
    <property type="match status" value="1"/>
</dbReference>
<dbReference type="EMBL" id="PSQE01000005">
    <property type="protein sequence ID" value="RHN55544.1"/>
    <property type="molecule type" value="Genomic_DNA"/>
</dbReference>
<feature type="domain" description="F-box" evidence="2">
    <location>
        <begin position="46"/>
        <end position="92"/>
    </location>
</feature>
<dbReference type="InterPro" id="IPR050796">
    <property type="entry name" value="SCF_F-box_component"/>
</dbReference>
<name>A0A396HUA6_MEDTR</name>